<name>A0A251YWE8_9MICO</name>
<evidence type="ECO:0000256" key="1">
    <source>
        <dbReference type="SAM" id="MobiDB-lite"/>
    </source>
</evidence>
<evidence type="ECO:0000313" key="3">
    <source>
        <dbReference type="Proteomes" id="UP000195011"/>
    </source>
</evidence>
<comment type="caution">
    <text evidence="2">The sequence shown here is derived from an EMBL/GenBank/DDBJ whole genome shotgun (WGS) entry which is preliminary data.</text>
</comment>
<organism evidence="2 3">
    <name type="scientific">Clavibacter michiganensis</name>
    <dbReference type="NCBI Taxonomy" id="28447"/>
    <lineage>
        <taxon>Bacteria</taxon>
        <taxon>Bacillati</taxon>
        <taxon>Actinomycetota</taxon>
        <taxon>Actinomycetes</taxon>
        <taxon>Micrococcales</taxon>
        <taxon>Microbacteriaceae</taxon>
        <taxon>Clavibacter</taxon>
    </lineage>
</organism>
<proteinExistence type="predicted"/>
<dbReference type="EMBL" id="MDJY01000007">
    <property type="protein sequence ID" value="OUE28561.1"/>
    <property type="molecule type" value="Genomic_DNA"/>
</dbReference>
<dbReference type="AlphaFoldDB" id="A0A251YWE8"/>
<reference evidence="2 3" key="1">
    <citation type="submission" date="2016-08" db="EMBL/GenBank/DDBJ databases">
        <title>Genome sequence of Clavibacter michiganensis spp strain CFBP8017.</title>
        <authorList>
            <person name="Thapa S.P."/>
            <person name="Coaker G."/>
            <person name="Jacques M.-A."/>
        </authorList>
    </citation>
    <scope>NUCLEOTIDE SEQUENCE [LARGE SCALE GENOMIC DNA]</scope>
    <source>
        <strain evidence="2">CFBP8017</strain>
    </source>
</reference>
<accession>A0A251YWE8</accession>
<gene>
    <name evidence="2" type="ORF">BFL36_01235</name>
</gene>
<feature type="compositionally biased region" description="Polar residues" evidence="1">
    <location>
        <begin position="19"/>
        <end position="31"/>
    </location>
</feature>
<feature type="region of interest" description="Disordered" evidence="1">
    <location>
        <begin position="1"/>
        <end position="31"/>
    </location>
</feature>
<feature type="compositionally biased region" description="Polar residues" evidence="1">
    <location>
        <begin position="1"/>
        <end position="11"/>
    </location>
</feature>
<protein>
    <submittedName>
        <fullName evidence="2">Uncharacterized protein</fullName>
    </submittedName>
</protein>
<dbReference type="Proteomes" id="UP000195011">
    <property type="component" value="Unassembled WGS sequence"/>
</dbReference>
<evidence type="ECO:0000313" key="2">
    <source>
        <dbReference type="EMBL" id="OUE28561.1"/>
    </source>
</evidence>
<sequence length="82" mass="8459">MNNDPTFTNNDPAARAGSASHSSPLPTNPSTICRCLPNVDLEKSRNHPGVTPPESSAIIWKSGVGAINAPNPSTTPRADAPA</sequence>